<dbReference type="RefSeq" id="WP_194505188.1">
    <property type="nucleotide sequence ID" value="NZ_JADIVZ010000017.1"/>
</dbReference>
<dbReference type="Pfam" id="PF00481">
    <property type="entry name" value="PP2C"/>
    <property type="match status" value="1"/>
</dbReference>
<dbReference type="SMART" id="SM00332">
    <property type="entry name" value="PP2Cc"/>
    <property type="match status" value="1"/>
</dbReference>
<feature type="domain" description="PPM-type phosphatase" evidence="3">
    <location>
        <begin position="128"/>
        <end position="349"/>
    </location>
</feature>
<dbReference type="GO" id="GO:0003677">
    <property type="term" value="F:DNA binding"/>
    <property type="evidence" value="ECO:0007669"/>
    <property type="project" value="UniProtKB-KW"/>
</dbReference>
<reference evidence="4" key="1">
    <citation type="submission" date="2020-11" db="EMBL/GenBank/DDBJ databases">
        <title>Nocardioides sp. CBS4Y-1, whole genome shotgun sequence.</title>
        <authorList>
            <person name="Tuo L."/>
        </authorList>
    </citation>
    <scope>NUCLEOTIDE SEQUENCE</scope>
    <source>
        <strain evidence="4">CBS4Y-1</strain>
    </source>
</reference>
<dbReference type="PANTHER" id="PTHR30204:SF97">
    <property type="entry name" value="MERR FAMILY REGULATORY PROTEIN"/>
    <property type="match status" value="1"/>
</dbReference>
<dbReference type="Gene3D" id="1.10.1660.10">
    <property type="match status" value="1"/>
</dbReference>
<dbReference type="InterPro" id="IPR047057">
    <property type="entry name" value="MerR_fam"/>
</dbReference>
<evidence type="ECO:0000313" key="5">
    <source>
        <dbReference type="Proteomes" id="UP000656804"/>
    </source>
</evidence>
<evidence type="ECO:0000256" key="1">
    <source>
        <dbReference type="ARBA" id="ARBA00023125"/>
    </source>
</evidence>
<dbReference type="SUPFAM" id="SSF81606">
    <property type="entry name" value="PP2C-like"/>
    <property type="match status" value="1"/>
</dbReference>
<protein>
    <submittedName>
        <fullName evidence="4">MerR family transcriptional regulator</fullName>
    </submittedName>
</protein>
<comment type="caution">
    <text evidence="4">The sequence shown here is derived from an EMBL/GenBank/DDBJ whole genome shotgun (WGS) entry which is preliminary data.</text>
</comment>
<keyword evidence="1" id="KW-0238">DNA-binding</keyword>
<dbReference type="Proteomes" id="UP000656804">
    <property type="component" value="Unassembled WGS sequence"/>
</dbReference>
<dbReference type="AlphaFoldDB" id="A0A930Y7Y4"/>
<dbReference type="SMART" id="SM00331">
    <property type="entry name" value="PP2C_SIG"/>
    <property type="match status" value="1"/>
</dbReference>
<accession>A0A930Y7Y4</accession>
<dbReference type="EMBL" id="JADIVZ010000017">
    <property type="protein sequence ID" value="MBF4163925.1"/>
    <property type="molecule type" value="Genomic_DNA"/>
</dbReference>
<name>A0A930Y7Y4_9ACTN</name>
<dbReference type="InterPro" id="IPR009061">
    <property type="entry name" value="DNA-bd_dom_put_sf"/>
</dbReference>
<dbReference type="PANTHER" id="PTHR30204">
    <property type="entry name" value="REDOX-CYCLING DRUG-SENSING TRANSCRIPTIONAL ACTIVATOR SOXR"/>
    <property type="match status" value="1"/>
</dbReference>
<dbReference type="InterPro" id="IPR036457">
    <property type="entry name" value="PPM-type-like_dom_sf"/>
</dbReference>
<gene>
    <name evidence="4" type="ORF">ISG29_19815</name>
</gene>
<dbReference type="PROSITE" id="PS50937">
    <property type="entry name" value="HTH_MERR_2"/>
    <property type="match status" value="1"/>
</dbReference>
<evidence type="ECO:0000259" key="2">
    <source>
        <dbReference type="PROSITE" id="PS50937"/>
    </source>
</evidence>
<feature type="domain" description="HTH merR-type" evidence="2">
    <location>
        <begin position="7"/>
        <end position="77"/>
    </location>
</feature>
<dbReference type="CDD" id="cd00143">
    <property type="entry name" value="PP2Cc"/>
    <property type="match status" value="1"/>
</dbReference>
<dbReference type="SUPFAM" id="SSF46955">
    <property type="entry name" value="Putative DNA-binding domain"/>
    <property type="match status" value="1"/>
</dbReference>
<dbReference type="PROSITE" id="PS51746">
    <property type="entry name" value="PPM_2"/>
    <property type="match status" value="1"/>
</dbReference>
<dbReference type="SMART" id="SM00422">
    <property type="entry name" value="HTH_MERR"/>
    <property type="match status" value="1"/>
</dbReference>
<organism evidence="4 5">
    <name type="scientific">Nocardioides acrostichi</name>
    <dbReference type="NCBI Taxonomy" id="2784339"/>
    <lineage>
        <taxon>Bacteria</taxon>
        <taxon>Bacillati</taxon>
        <taxon>Actinomycetota</taxon>
        <taxon>Actinomycetes</taxon>
        <taxon>Propionibacteriales</taxon>
        <taxon>Nocardioidaceae</taxon>
        <taxon>Nocardioides</taxon>
    </lineage>
</organism>
<dbReference type="GO" id="GO:0003700">
    <property type="term" value="F:DNA-binding transcription factor activity"/>
    <property type="evidence" value="ECO:0007669"/>
    <property type="project" value="InterPro"/>
</dbReference>
<dbReference type="InterPro" id="IPR001932">
    <property type="entry name" value="PPM-type_phosphatase-like_dom"/>
</dbReference>
<dbReference type="PROSITE" id="PS00552">
    <property type="entry name" value="HTH_MERR_1"/>
    <property type="match status" value="1"/>
</dbReference>
<proteinExistence type="predicted"/>
<keyword evidence="5" id="KW-1185">Reference proteome</keyword>
<dbReference type="InterPro" id="IPR000551">
    <property type="entry name" value="MerR-type_HTH_dom"/>
</dbReference>
<evidence type="ECO:0000313" key="4">
    <source>
        <dbReference type="EMBL" id="MBF4163925.1"/>
    </source>
</evidence>
<dbReference type="Pfam" id="PF13411">
    <property type="entry name" value="MerR_1"/>
    <property type="match status" value="1"/>
</dbReference>
<dbReference type="Gene3D" id="3.60.40.10">
    <property type="entry name" value="PPM-type phosphatase domain"/>
    <property type="match status" value="1"/>
</dbReference>
<evidence type="ECO:0000259" key="3">
    <source>
        <dbReference type="PROSITE" id="PS51746"/>
    </source>
</evidence>
<sequence>MSTPSDLMVIGDFARASGLTPKALRLYDELDLLRPVEVDPFNGYRRYAASQLDDARLVAALRRAGVGLTDIRGVIGQPNDVVAAAVTSFARQLRADAGSRSADLLLLAGRLSGQEADMSTTLTTPTPAVAHCLAQGARELQLDALRSEGALHAVADGFGASAAIAESALAALDVGSLTGPDPVAALDAAFGSAQAVVTGLDAAGRAGCTLTALVIGADRVFIGHLGDSRCYRVREGRLELLTRDHTVTQTLVDEGRLTTEEARHDDRRVQLNRAVAAGVACEPDLAVHTLHPGDRYVLTTDGVHGRLDPADLATLLLDPGPPEAVVATVADAVETHGADDNYSVVVVDA</sequence>